<keyword evidence="6 12" id="KW-0812">Transmembrane</keyword>
<evidence type="ECO:0000256" key="11">
    <source>
        <dbReference type="PROSITE-ProRule" id="PRU00284"/>
    </source>
</evidence>
<keyword evidence="7 12" id="KW-1133">Transmembrane helix</keyword>
<keyword evidence="8 12" id="KW-0472">Membrane</keyword>
<accession>A0A348WNP3</accession>
<evidence type="ECO:0000256" key="2">
    <source>
        <dbReference type="ARBA" id="ARBA00022475"/>
    </source>
</evidence>
<dbReference type="EMBL" id="DMUP01000115">
    <property type="protein sequence ID" value="HAR56155.1"/>
    <property type="molecule type" value="Genomic_DNA"/>
</dbReference>
<dbReference type="CDD" id="cd06225">
    <property type="entry name" value="HAMP"/>
    <property type="match status" value="1"/>
</dbReference>
<dbReference type="Gene3D" id="1.10.287.950">
    <property type="entry name" value="Methyl-accepting chemotaxis protein"/>
    <property type="match status" value="1"/>
</dbReference>
<dbReference type="InterPro" id="IPR029151">
    <property type="entry name" value="Sensor-like_sf"/>
</dbReference>
<evidence type="ECO:0000259" key="13">
    <source>
        <dbReference type="PROSITE" id="PS50111"/>
    </source>
</evidence>
<dbReference type="CDD" id="cd12912">
    <property type="entry name" value="PDC2_MCP_like"/>
    <property type="match status" value="1"/>
</dbReference>
<dbReference type="Proteomes" id="UP000262878">
    <property type="component" value="Unassembled WGS sequence"/>
</dbReference>
<dbReference type="Pfam" id="PF00672">
    <property type="entry name" value="HAMP"/>
    <property type="match status" value="1"/>
</dbReference>
<dbReference type="PROSITE" id="PS50111">
    <property type="entry name" value="CHEMOTAXIS_TRANSDUC_2"/>
    <property type="match status" value="1"/>
</dbReference>
<dbReference type="InterPro" id="IPR003660">
    <property type="entry name" value="HAMP_dom"/>
</dbReference>
<dbReference type="Gene3D" id="3.30.450.20">
    <property type="entry name" value="PAS domain"/>
    <property type="match status" value="2"/>
</dbReference>
<dbReference type="InterPro" id="IPR000727">
    <property type="entry name" value="T_SNARE_dom"/>
</dbReference>
<dbReference type="SUPFAM" id="SSF58104">
    <property type="entry name" value="Methyl-accepting chemotaxis protein (MCP) signaling domain"/>
    <property type="match status" value="1"/>
</dbReference>
<dbReference type="CDD" id="cd11386">
    <property type="entry name" value="MCP_signal"/>
    <property type="match status" value="1"/>
</dbReference>
<feature type="transmembrane region" description="Helical" evidence="12">
    <location>
        <begin position="274"/>
        <end position="297"/>
    </location>
</feature>
<protein>
    <submittedName>
        <fullName evidence="16">Methyl-accepting chemotaxis protein</fullName>
    </submittedName>
</protein>
<dbReference type="RefSeq" id="WP_006953956.1">
    <property type="nucleotide sequence ID" value="NZ_DBGH01000104.1"/>
</dbReference>
<organism evidence="16 17">
    <name type="scientific">Idiomarina baltica</name>
    <dbReference type="NCBI Taxonomy" id="190892"/>
    <lineage>
        <taxon>Bacteria</taxon>
        <taxon>Pseudomonadati</taxon>
        <taxon>Pseudomonadota</taxon>
        <taxon>Gammaproteobacteria</taxon>
        <taxon>Alteromonadales</taxon>
        <taxon>Idiomarinaceae</taxon>
        <taxon>Idiomarina</taxon>
    </lineage>
</organism>
<keyword evidence="5" id="KW-0997">Cell inner membrane</keyword>
<evidence type="ECO:0000259" key="14">
    <source>
        <dbReference type="PROSITE" id="PS50192"/>
    </source>
</evidence>
<dbReference type="PROSITE" id="PS50192">
    <property type="entry name" value="T_SNARE"/>
    <property type="match status" value="1"/>
</dbReference>
<keyword evidence="4" id="KW-0145">Chemotaxis</keyword>
<evidence type="ECO:0000256" key="6">
    <source>
        <dbReference type="ARBA" id="ARBA00022692"/>
    </source>
</evidence>
<evidence type="ECO:0000313" key="16">
    <source>
        <dbReference type="EMBL" id="HAR56155.1"/>
    </source>
</evidence>
<dbReference type="FunFam" id="1.10.287.950:FF:000001">
    <property type="entry name" value="Methyl-accepting chemotaxis sensory transducer"/>
    <property type="match status" value="1"/>
</dbReference>
<evidence type="ECO:0000256" key="5">
    <source>
        <dbReference type="ARBA" id="ARBA00022519"/>
    </source>
</evidence>
<dbReference type="CDD" id="cd12913">
    <property type="entry name" value="PDC1_MCP_like"/>
    <property type="match status" value="1"/>
</dbReference>
<keyword evidence="9 11" id="KW-0807">Transducer</keyword>
<dbReference type="SMART" id="SM00304">
    <property type="entry name" value="HAMP"/>
    <property type="match status" value="1"/>
</dbReference>
<dbReference type="AlphaFoldDB" id="A0A348WNP3"/>
<evidence type="ECO:0000256" key="9">
    <source>
        <dbReference type="ARBA" id="ARBA00023224"/>
    </source>
</evidence>
<dbReference type="GO" id="GO:0006935">
    <property type="term" value="P:chemotaxis"/>
    <property type="evidence" value="ECO:0007669"/>
    <property type="project" value="UniProtKB-KW"/>
</dbReference>
<comment type="caution">
    <text evidence="16">The sequence shown here is derived from an EMBL/GenBank/DDBJ whole genome shotgun (WGS) entry which is preliminary data.</text>
</comment>
<evidence type="ECO:0000256" key="3">
    <source>
        <dbReference type="ARBA" id="ARBA00022481"/>
    </source>
</evidence>
<dbReference type="PROSITE" id="PS50885">
    <property type="entry name" value="HAMP"/>
    <property type="match status" value="1"/>
</dbReference>
<keyword evidence="3" id="KW-0488">Methylation</keyword>
<dbReference type="PANTHER" id="PTHR32089">
    <property type="entry name" value="METHYL-ACCEPTING CHEMOTAXIS PROTEIN MCPB"/>
    <property type="match status" value="1"/>
</dbReference>
<evidence type="ECO:0000259" key="15">
    <source>
        <dbReference type="PROSITE" id="PS50885"/>
    </source>
</evidence>
<dbReference type="Pfam" id="PF00015">
    <property type="entry name" value="MCPsignal"/>
    <property type="match status" value="1"/>
</dbReference>
<dbReference type="SMART" id="SM00283">
    <property type="entry name" value="MA"/>
    <property type="match status" value="1"/>
</dbReference>
<gene>
    <name evidence="16" type="ORF">DCR58_05130</name>
</gene>
<dbReference type="PANTHER" id="PTHR32089:SF39">
    <property type="entry name" value="METHYL-ACCEPTING CHEMOTAXIS PROTEIN HLYB"/>
    <property type="match status" value="1"/>
</dbReference>
<evidence type="ECO:0000256" key="7">
    <source>
        <dbReference type="ARBA" id="ARBA00022989"/>
    </source>
</evidence>
<comment type="similarity">
    <text evidence="10">Belongs to the methyl-accepting chemotaxis (MCP) protein family.</text>
</comment>
<dbReference type="InterPro" id="IPR004089">
    <property type="entry name" value="MCPsignal_dom"/>
</dbReference>
<evidence type="ECO:0000256" key="8">
    <source>
        <dbReference type="ARBA" id="ARBA00023136"/>
    </source>
</evidence>
<feature type="transmembrane region" description="Helical" evidence="12">
    <location>
        <begin position="12"/>
        <end position="32"/>
    </location>
</feature>
<reference evidence="16 17" key="1">
    <citation type="journal article" date="2018" name="Nat. Biotechnol.">
        <title>A standardized bacterial taxonomy based on genome phylogeny substantially revises the tree of life.</title>
        <authorList>
            <person name="Parks D.H."/>
            <person name="Chuvochina M."/>
            <person name="Waite D.W."/>
            <person name="Rinke C."/>
            <person name="Skarshewski A."/>
            <person name="Chaumeil P.A."/>
            <person name="Hugenholtz P."/>
        </authorList>
    </citation>
    <scope>NUCLEOTIDE SEQUENCE [LARGE SCALE GENOMIC DNA]</scope>
    <source>
        <strain evidence="16">UBA9360</strain>
    </source>
</reference>
<feature type="domain" description="Methyl-accepting transducer" evidence="13">
    <location>
        <begin position="357"/>
        <end position="593"/>
    </location>
</feature>
<evidence type="ECO:0000313" key="17">
    <source>
        <dbReference type="Proteomes" id="UP000262878"/>
    </source>
</evidence>
<evidence type="ECO:0000256" key="1">
    <source>
        <dbReference type="ARBA" id="ARBA00004429"/>
    </source>
</evidence>
<keyword evidence="2" id="KW-1003">Cell membrane</keyword>
<proteinExistence type="inferred from homology"/>
<comment type="subcellular location">
    <subcellularLocation>
        <location evidence="1">Cell inner membrane</location>
        <topology evidence="1">Multi-pass membrane protein</topology>
    </subcellularLocation>
</comment>
<evidence type="ECO:0000256" key="10">
    <source>
        <dbReference type="ARBA" id="ARBA00029447"/>
    </source>
</evidence>
<dbReference type="Pfam" id="PF02743">
    <property type="entry name" value="dCache_1"/>
    <property type="match status" value="1"/>
</dbReference>
<evidence type="ECO:0000256" key="4">
    <source>
        <dbReference type="ARBA" id="ARBA00022500"/>
    </source>
</evidence>
<dbReference type="STRING" id="314276.OS145_02630"/>
<name>A0A348WNP3_9GAMM</name>
<dbReference type="GO" id="GO:0007165">
    <property type="term" value="P:signal transduction"/>
    <property type="evidence" value="ECO:0007669"/>
    <property type="project" value="UniProtKB-KW"/>
</dbReference>
<dbReference type="InterPro" id="IPR033479">
    <property type="entry name" value="dCache_1"/>
</dbReference>
<feature type="domain" description="T-SNARE coiled-coil homology" evidence="14">
    <location>
        <begin position="544"/>
        <end position="606"/>
    </location>
</feature>
<evidence type="ECO:0000256" key="12">
    <source>
        <dbReference type="SAM" id="Phobius"/>
    </source>
</evidence>
<feature type="domain" description="HAMP" evidence="15">
    <location>
        <begin position="298"/>
        <end position="352"/>
    </location>
</feature>
<dbReference type="GO" id="GO:0005886">
    <property type="term" value="C:plasma membrane"/>
    <property type="evidence" value="ECO:0007669"/>
    <property type="project" value="UniProtKB-SubCell"/>
</dbReference>
<dbReference type="SUPFAM" id="SSF103190">
    <property type="entry name" value="Sensory domain-like"/>
    <property type="match status" value="1"/>
</dbReference>
<sequence length="630" mass="69715">MLKSLKFTQKVIIAASAILVLVLGIFTATNFWQMSDQIREDLRTQINAMSDSVSNNIAQWLNDRMRIIQASAQSYDASDDTQAALRKVQQAKRSGDFKNVYYGLTDGQFILDDTTIDLPDDYDARQRPWYQLAVKQQQPTYTQPYIDVTTNELTISAVVPMKENGRLVGVAGGDMMLDTVSGIVNNTDFMGLGFAFLVNKEGKILSHPVTENVDKTITQYLGKDARITKDLVDYQINDREFMLTFQPVEGIDGVDWYLAVAIDSEKAYADVESFAWSALIYLVIGIVAVILLLNALLSVLLKPLRQLNYAVTDLARGEGDLTQRISVTSHDEFGVVASRMNEFIEKIQYAIMDVRKASHQLETNVQQMVSANRDSVSLGDEQSERTNTVVTAINELGASSSEISTSAGSASEQATRATEISVSAREALKFNMQQITTLSRRMKESVDAIHSLDENTQNIGKIVEVIMGITEQTNLLALNAAIEAARAGEAGRGFAVVADEVRSLAQRTSQSAGEIETMISQVREGTRKVVDIINDSQETSEACVASADESTRHMSEIDQVIAQIDDMNHSVASATQQQSQVIRSLDRDVTDINEMNERSQHNLKKTHQACQSLKGEFDRLESLVSKFKLS</sequence>